<proteinExistence type="predicted"/>
<keyword evidence="4" id="KW-1185">Reference proteome</keyword>
<evidence type="ECO:0000313" key="3">
    <source>
        <dbReference type="EMBL" id="KAF7282520.1"/>
    </source>
</evidence>
<organism evidence="3 4">
    <name type="scientific">Rhynchophorus ferrugineus</name>
    <name type="common">Red palm weevil</name>
    <name type="synonym">Curculio ferrugineus</name>
    <dbReference type="NCBI Taxonomy" id="354439"/>
    <lineage>
        <taxon>Eukaryota</taxon>
        <taxon>Metazoa</taxon>
        <taxon>Ecdysozoa</taxon>
        <taxon>Arthropoda</taxon>
        <taxon>Hexapoda</taxon>
        <taxon>Insecta</taxon>
        <taxon>Pterygota</taxon>
        <taxon>Neoptera</taxon>
        <taxon>Endopterygota</taxon>
        <taxon>Coleoptera</taxon>
        <taxon>Polyphaga</taxon>
        <taxon>Cucujiformia</taxon>
        <taxon>Curculionidae</taxon>
        <taxon>Dryophthorinae</taxon>
        <taxon>Rhynchophorus</taxon>
    </lineage>
</organism>
<dbReference type="OrthoDB" id="5976811at2759"/>
<dbReference type="AlphaFoldDB" id="A0A834IR28"/>
<dbReference type="InterPro" id="IPR004094">
    <property type="entry name" value="Antistasin-like"/>
</dbReference>
<reference evidence="3" key="1">
    <citation type="submission" date="2020-08" db="EMBL/GenBank/DDBJ databases">
        <title>Genome sequencing and assembly of the red palm weevil Rhynchophorus ferrugineus.</title>
        <authorList>
            <person name="Dias G.B."/>
            <person name="Bergman C.M."/>
            <person name="Manee M."/>
        </authorList>
    </citation>
    <scope>NUCLEOTIDE SEQUENCE</scope>
    <source>
        <strain evidence="3">AA-2017</strain>
        <tissue evidence="3">Whole larva</tissue>
    </source>
</reference>
<evidence type="ECO:0000259" key="2">
    <source>
        <dbReference type="PROSITE" id="PS51252"/>
    </source>
</evidence>
<feature type="region of interest" description="Disordered" evidence="1">
    <location>
        <begin position="413"/>
        <end position="440"/>
    </location>
</feature>
<accession>A0A834IR28</accession>
<feature type="region of interest" description="Disordered" evidence="1">
    <location>
        <begin position="154"/>
        <end position="178"/>
    </location>
</feature>
<dbReference type="Gene3D" id="2.10.22.10">
    <property type="entry name" value="Antistasin, domain 1"/>
    <property type="match status" value="1"/>
</dbReference>
<evidence type="ECO:0000313" key="4">
    <source>
        <dbReference type="Proteomes" id="UP000625711"/>
    </source>
</evidence>
<gene>
    <name evidence="3" type="ORF">GWI33_002583</name>
</gene>
<evidence type="ECO:0000256" key="1">
    <source>
        <dbReference type="SAM" id="MobiDB-lite"/>
    </source>
</evidence>
<feature type="domain" description="Antistasin-like" evidence="2">
    <location>
        <begin position="93"/>
        <end position="119"/>
    </location>
</feature>
<dbReference type="Proteomes" id="UP000625711">
    <property type="component" value="Unassembled WGS sequence"/>
</dbReference>
<dbReference type="Pfam" id="PF02822">
    <property type="entry name" value="Antistasin"/>
    <property type="match status" value="1"/>
</dbReference>
<dbReference type="GO" id="GO:0004867">
    <property type="term" value="F:serine-type endopeptidase inhibitor activity"/>
    <property type="evidence" value="ECO:0007669"/>
    <property type="project" value="InterPro"/>
</dbReference>
<protein>
    <recommendedName>
        <fullName evidence="2">Antistasin-like domain-containing protein</fullName>
    </recommendedName>
</protein>
<sequence>MQKDKFSAVDSASAVVQAAPYIEACPPDSVPADNKCACDASACPVPPCQWELELVQNGTDVPGLCCPIYECTGTNHCNSTTCEIKEVPNRNECRPLSDCNKQCSNGYRMNKKGCEICKCNSPLNIIQDIITKYNISTDEATDVLKNYAINKLKSTTSTESPPTTTSTTTTTSTSTTTTEMPLVTLVKRYRAEINQSTTEATVTQVPVTKGCSDADSLVDGRCPCVPGAVINERGVCECVDEERHLVNGTCVCNPLKCVREQECDKDHVLATIENNCCRGTKCAACPEDSEIVDGRCECLPCNNYCGLNETIVIKKKGNGFPGDCCDIYSCEPNLTGKDIVKPINSNVESWLAQAAEWDCVRKMGLIWCKNKSLNCTDDNKVYYHTQKWKKDDYMECTCFDGNVTCLAEDAKPLSSSPDHQHHSREKCSDSTGRKNVPKRGKRCKFDCDKQCPNGYRINKNGRKKCKFNSRKIFKKGVAKPENLQLRILPNMIN</sequence>
<dbReference type="PROSITE" id="PS51252">
    <property type="entry name" value="ANTISTASIN"/>
    <property type="match status" value="1"/>
</dbReference>
<name>A0A834IR28_RHYFE</name>
<comment type="caution">
    <text evidence="3">The sequence shown here is derived from an EMBL/GenBank/DDBJ whole genome shotgun (WGS) entry which is preliminary data.</text>
</comment>
<dbReference type="EMBL" id="JAACXV010000170">
    <property type="protein sequence ID" value="KAF7282520.1"/>
    <property type="molecule type" value="Genomic_DNA"/>
</dbReference>